<gene>
    <name evidence="6" type="ORF">I6N95_22085</name>
</gene>
<dbReference type="Pfam" id="PF02255">
    <property type="entry name" value="PTS_IIA"/>
    <property type="match status" value="1"/>
</dbReference>
<dbReference type="InterPro" id="IPR036542">
    <property type="entry name" value="PTS_IIA_lac/cel_sf"/>
</dbReference>
<dbReference type="PANTHER" id="PTHR34382:SF7">
    <property type="entry name" value="PTS SYSTEM N,N'-DIACETYLCHITOBIOSE-SPECIFIC EIIA COMPONENT"/>
    <property type="match status" value="1"/>
</dbReference>
<dbReference type="PANTHER" id="PTHR34382">
    <property type="entry name" value="PTS SYSTEM N,N'-DIACETYLCHITOBIOSE-SPECIFIC EIIA COMPONENT"/>
    <property type="match status" value="1"/>
</dbReference>
<comment type="caution">
    <text evidence="6">The sequence shown here is derived from an EMBL/GenBank/DDBJ whole genome shotgun (WGS) entry which is preliminary data.</text>
</comment>
<dbReference type="PROSITE" id="PS51095">
    <property type="entry name" value="PTS_EIIA_TYPE_3"/>
    <property type="match status" value="1"/>
</dbReference>
<proteinExistence type="predicted"/>
<keyword evidence="3" id="KW-0808">Transferase</keyword>
<reference evidence="6" key="1">
    <citation type="submission" date="2020-12" db="EMBL/GenBank/DDBJ databases">
        <title>Vagococcus allomyrinae sp. nov. and Enterococcus lavae sp. nov., isolated from the larvae of Allomyrina dichotoma.</title>
        <authorList>
            <person name="Lee S.D."/>
        </authorList>
    </citation>
    <scope>NUCLEOTIDE SEQUENCE</scope>
    <source>
        <strain evidence="6">BWB3-3</strain>
    </source>
</reference>
<keyword evidence="1" id="KW-0813">Transport</keyword>
<dbReference type="EMBL" id="JAEEGA010000018">
    <property type="protein sequence ID" value="MBP1043722.1"/>
    <property type="molecule type" value="Genomic_DNA"/>
</dbReference>
<dbReference type="SUPFAM" id="SSF46973">
    <property type="entry name" value="Enzyme IIa from lactose specific PTS, IIa-lac"/>
    <property type="match status" value="1"/>
</dbReference>
<dbReference type="InterPro" id="IPR003188">
    <property type="entry name" value="PTS_IIA_lac/cel"/>
</dbReference>
<keyword evidence="4" id="KW-0598">Phosphotransferase system</keyword>
<keyword evidence="7" id="KW-1185">Reference proteome</keyword>
<evidence type="ECO:0000313" key="6">
    <source>
        <dbReference type="EMBL" id="MBP1043722.1"/>
    </source>
</evidence>
<accession>A0A940STZ9</accession>
<dbReference type="Proteomes" id="UP000674938">
    <property type="component" value="Unassembled WGS sequence"/>
</dbReference>
<dbReference type="GO" id="GO:0009401">
    <property type="term" value="P:phosphoenolpyruvate-dependent sugar phosphotransferase system"/>
    <property type="evidence" value="ECO:0007669"/>
    <property type="project" value="UniProtKB-KW"/>
</dbReference>
<dbReference type="AlphaFoldDB" id="A0A940STZ9"/>
<sequence>MINQDEQSEERAIMLIVHGGYARSLALQAIEAAKEGKYTVAAQLQMEATEELNKANRFQKEVINDNLVAREEGRSVSLMDIHAQDHYMNALTIIDLADNFIELFKMKRGG</sequence>
<organism evidence="6 7">
    <name type="scientific">Vagococcus allomyrinae</name>
    <dbReference type="NCBI Taxonomy" id="2794353"/>
    <lineage>
        <taxon>Bacteria</taxon>
        <taxon>Bacillati</taxon>
        <taxon>Bacillota</taxon>
        <taxon>Bacilli</taxon>
        <taxon>Lactobacillales</taxon>
        <taxon>Enterococcaceae</taxon>
        <taxon>Vagococcus</taxon>
    </lineage>
</organism>
<dbReference type="Gene3D" id="1.20.58.80">
    <property type="entry name" value="Phosphotransferase system, lactose/cellobiose-type IIA subunit"/>
    <property type="match status" value="1"/>
</dbReference>
<feature type="modified residue" description="Phosphohistidine; by HPr" evidence="5">
    <location>
        <position position="82"/>
    </location>
</feature>
<evidence type="ECO:0000313" key="7">
    <source>
        <dbReference type="Proteomes" id="UP000674938"/>
    </source>
</evidence>
<evidence type="ECO:0000256" key="5">
    <source>
        <dbReference type="PROSITE-ProRule" id="PRU00418"/>
    </source>
</evidence>
<name>A0A940STZ9_9ENTE</name>
<keyword evidence="2" id="KW-0762">Sugar transport</keyword>
<dbReference type="GO" id="GO:0016740">
    <property type="term" value="F:transferase activity"/>
    <property type="evidence" value="ECO:0007669"/>
    <property type="project" value="UniProtKB-KW"/>
</dbReference>
<evidence type="ECO:0000256" key="4">
    <source>
        <dbReference type="ARBA" id="ARBA00022683"/>
    </source>
</evidence>
<protein>
    <submittedName>
        <fullName evidence="6">PTS lactose/cellobiose transporter subunit IIA</fullName>
    </submittedName>
</protein>
<evidence type="ECO:0000256" key="1">
    <source>
        <dbReference type="ARBA" id="ARBA00022448"/>
    </source>
</evidence>
<evidence type="ECO:0000256" key="2">
    <source>
        <dbReference type="ARBA" id="ARBA00022597"/>
    </source>
</evidence>
<evidence type="ECO:0000256" key="3">
    <source>
        <dbReference type="ARBA" id="ARBA00022679"/>
    </source>
</evidence>